<dbReference type="Proteomes" id="UP000629287">
    <property type="component" value="Unassembled WGS sequence"/>
</dbReference>
<keyword evidence="2" id="KW-1185">Reference proteome</keyword>
<accession>A0A8I0TYL7</accession>
<dbReference type="AlphaFoldDB" id="A0A8I0TYL7"/>
<evidence type="ECO:0000313" key="1">
    <source>
        <dbReference type="EMBL" id="MBE1602543.1"/>
    </source>
</evidence>
<dbReference type="GeneID" id="86833120"/>
<dbReference type="OrthoDB" id="4302590at2"/>
<organism evidence="1 2">
    <name type="scientific">Streptomyces stelliscabiei</name>
    <dbReference type="NCBI Taxonomy" id="146820"/>
    <lineage>
        <taxon>Bacteria</taxon>
        <taxon>Bacillati</taxon>
        <taxon>Actinomycetota</taxon>
        <taxon>Actinomycetes</taxon>
        <taxon>Kitasatosporales</taxon>
        <taxon>Streptomycetaceae</taxon>
        <taxon>Streptomyces</taxon>
    </lineage>
</organism>
<reference evidence="1 2" key="1">
    <citation type="submission" date="2020-10" db="EMBL/GenBank/DDBJ databases">
        <title>Sequencing the genomes of 1000 actinobacteria strains.</title>
        <authorList>
            <person name="Klenk H.-P."/>
        </authorList>
    </citation>
    <scope>NUCLEOTIDE SEQUENCE [LARGE SCALE GENOMIC DNA]</scope>
    <source>
        <strain evidence="1 2">DSM 41803</strain>
    </source>
</reference>
<proteinExistence type="predicted"/>
<evidence type="ECO:0000313" key="2">
    <source>
        <dbReference type="Proteomes" id="UP000629287"/>
    </source>
</evidence>
<dbReference type="RefSeq" id="WP_046918446.1">
    <property type="nucleotide sequence ID" value="NZ_JADBGF010000001.1"/>
</dbReference>
<gene>
    <name evidence="1" type="ORF">H4687_008672</name>
</gene>
<comment type="caution">
    <text evidence="1">The sequence shown here is derived from an EMBL/GenBank/DDBJ whole genome shotgun (WGS) entry which is preliminary data.</text>
</comment>
<name>A0A8I0TYL7_9ACTN</name>
<sequence length="163" mass="18653">MNADDDSPSRDLSTWTIQRLRSFADATHGPQLESVRVVAQGHAYDADAPRAARRQWAELSLRANQRLPGDSPWDRARKTHHDFMLRMWVIDQLGPDHEHQDWNPETLPADTIAALAFTPVEARALADHWRDLPVERIGELRRHKNLPWEEWADVTAEAQGDAV</sequence>
<dbReference type="EMBL" id="JADBGF010000001">
    <property type="protein sequence ID" value="MBE1602543.1"/>
    <property type="molecule type" value="Genomic_DNA"/>
</dbReference>
<protein>
    <submittedName>
        <fullName evidence="1">Uncharacterized protein</fullName>
    </submittedName>
</protein>